<dbReference type="Proteomes" id="UP000799764">
    <property type="component" value="Unassembled WGS sequence"/>
</dbReference>
<proteinExistence type="predicted"/>
<gene>
    <name evidence="1" type="ORF">P171DRAFT_469679</name>
</gene>
<evidence type="ECO:0000313" key="1">
    <source>
        <dbReference type="EMBL" id="KAF2449703.1"/>
    </source>
</evidence>
<dbReference type="EMBL" id="MU001494">
    <property type="protein sequence ID" value="KAF2449703.1"/>
    <property type="molecule type" value="Genomic_DNA"/>
</dbReference>
<dbReference type="AlphaFoldDB" id="A0A9P4PUY4"/>
<protein>
    <recommendedName>
        <fullName evidence="3">F-box domain-containing protein</fullName>
    </recommendedName>
</protein>
<sequence>MERLAPELHAMILECILKDHPRNSRNPIATLAPYAVISRRWQDSVERYTFRKINRLKTTELHNFKELFTGTNIRRRELLKQLSIYFILPDPPNMDGCCEVEAIPDRDADSKTFTKAVVQLFDILSDLEHRSQRKSMLSLVLDEAYRTSPPKLHLGGVYMNRCKKHRTAQIQEAKTNSGKFELLPETSLAILDDISRFECTGHYLLAELRPTWIPIMMSHLPRLDKLVVQERDLYTFGRTRRLSDRRELQRSLCFPPTEHLTEIVLDVEHTPLCNEDISVQRLIGQSNWREETWSIVLRHLARFPVLKKLHLLGELVICPELFTNITEYKGTPFPSLQELVLEFAIETADGRWFYQRDEEAFTQAKSDPELQHFSEDIEDSDEDPTDAEFDSDTDGYVRLFEDSPVRTSVVGHDRFRTLPDKDTFGVLLETASRAVLRFPQLRKFILNLADRYTLNRDGVYYPYIPRHFELWWLKSGEPRSPLKAEPKYLGYPKVACDAKYIHQNRLYWRTGSWIPWEEAQSAWAKAAGPDVKIVFLEEKFWSGGRSRLASSVYSGEF</sequence>
<evidence type="ECO:0000313" key="2">
    <source>
        <dbReference type="Proteomes" id="UP000799764"/>
    </source>
</evidence>
<reference evidence="1" key="1">
    <citation type="journal article" date="2020" name="Stud. Mycol.">
        <title>101 Dothideomycetes genomes: a test case for predicting lifestyles and emergence of pathogens.</title>
        <authorList>
            <person name="Haridas S."/>
            <person name="Albert R."/>
            <person name="Binder M."/>
            <person name="Bloem J."/>
            <person name="Labutti K."/>
            <person name="Salamov A."/>
            <person name="Andreopoulos B."/>
            <person name="Baker S."/>
            <person name="Barry K."/>
            <person name="Bills G."/>
            <person name="Bluhm B."/>
            <person name="Cannon C."/>
            <person name="Castanera R."/>
            <person name="Culley D."/>
            <person name="Daum C."/>
            <person name="Ezra D."/>
            <person name="Gonzalez J."/>
            <person name="Henrissat B."/>
            <person name="Kuo A."/>
            <person name="Liang C."/>
            <person name="Lipzen A."/>
            <person name="Lutzoni F."/>
            <person name="Magnuson J."/>
            <person name="Mondo S."/>
            <person name="Nolan M."/>
            <person name="Ohm R."/>
            <person name="Pangilinan J."/>
            <person name="Park H.-J."/>
            <person name="Ramirez L."/>
            <person name="Alfaro M."/>
            <person name="Sun H."/>
            <person name="Tritt A."/>
            <person name="Yoshinaga Y."/>
            <person name="Zwiers L.-H."/>
            <person name="Turgeon B."/>
            <person name="Goodwin S."/>
            <person name="Spatafora J."/>
            <person name="Crous P."/>
            <person name="Grigoriev I."/>
        </authorList>
    </citation>
    <scope>NUCLEOTIDE SEQUENCE</scope>
    <source>
        <strain evidence="1">CBS 690.94</strain>
    </source>
</reference>
<dbReference type="OrthoDB" id="3798941at2759"/>
<evidence type="ECO:0008006" key="3">
    <source>
        <dbReference type="Google" id="ProtNLM"/>
    </source>
</evidence>
<accession>A0A9P4PUY4</accession>
<keyword evidence="2" id="KW-1185">Reference proteome</keyword>
<comment type="caution">
    <text evidence="1">The sequence shown here is derived from an EMBL/GenBank/DDBJ whole genome shotgun (WGS) entry which is preliminary data.</text>
</comment>
<name>A0A9P4PUY4_9PLEO</name>
<organism evidence="1 2">
    <name type="scientific">Karstenula rhodostoma CBS 690.94</name>
    <dbReference type="NCBI Taxonomy" id="1392251"/>
    <lineage>
        <taxon>Eukaryota</taxon>
        <taxon>Fungi</taxon>
        <taxon>Dikarya</taxon>
        <taxon>Ascomycota</taxon>
        <taxon>Pezizomycotina</taxon>
        <taxon>Dothideomycetes</taxon>
        <taxon>Pleosporomycetidae</taxon>
        <taxon>Pleosporales</taxon>
        <taxon>Massarineae</taxon>
        <taxon>Didymosphaeriaceae</taxon>
        <taxon>Karstenula</taxon>
    </lineage>
</organism>